<protein>
    <recommendedName>
        <fullName evidence="3">Cytidine deaminase</fullName>
    </recommendedName>
</protein>
<dbReference type="InterPro" id="IPR016193">
    <property type="entry name" value="Cytidine_deaminase-like"/>
</dbReference>
<sequence length="112" mass="11460">MSDLHVDDLDAEDAKLVTLARGAAGRVSQTTGAAVRDAIGRTYASAAVDLPSLRLTALQAAVAQAFAAGAEALEAAVVFGAESDEDGLKAAKEISSDVTAYSVIRKEVNRLA</sequence>
<organism evidence="1 2">
    <name type="scientific">Glycomyces sambucus</name>
    <dbReference type="NCBI Taxonomy" id="380244"/>
    <lineage>
        <taxon>Bacteria</taxon>
        <taxon>Bacillati</taxon>
        <taxon>Actinomycetota</taxon>
        <taxon>Actinomycetes</taxon>
        <taxon>Glycomycetales</taxon>
        <taxon>Glycomycetaceae</taxon>
        <taxon>Glycomyces</taxon>
    </lineage>
</organism>
<dbReference type="Proteomes" id="UP000198662">
    <property type="component" value="Unassembled WGS sequence"/>
</dbReference>
<dbReference type="EMBL" id="FNGF01000006">
    <property type="protein sequence ID" value="SDL54766.1"/>
    <property type="molecule type" value="Genomic_DNA"/>
</dbReference>
<proteinExistence type="predicted"/>
<gene>
    <name evidence="1" type="ORF">SAMN05216298_4315</name>
</gene>
<dbReference type="GO" id="GO:0003824">
    <property type="term" value="F:catalytic activity"/>
    <property type="evidence" value="ECO:0007669"/>
    <property type="project" value="InterPro"/>
</dbReference>
<keyword evidence="2" id="KW-1185">Reference proteome</keyword>
<reference evidence="2" key="1">
    <citation type="submission" date="2016-10" db="EMBL/GenBank/DDBJ databases">
        <authorList>
            <person name="Varghese N."/>
            <person name="Submissions S."/>
        </authorList>
    </citation>
    <scope>NUCLEOTIDE SEQUENCE [LARGE SCALE GENOMIC DNA]</scope>
    <source>
        <strain evidence="2">CGMCC 4.3147</strain>
    </source>
</reference>
<accession>A0A1G9KYW4</accession>
<dbReference type="Gene3D" id="3.40.140.10">
    <property type="entry name" value="Cytidine Deaminase, domain 2"/>
    <property type="match status" value="1"/>
</dbReference>
<evidence type="ECO:0000313" key="2">
    <source>
        <dbReference type="Proteomes" id="UP000198662"/>
    </source>
</evidence>
<evidence type="ECO:0000313" key="1">
    <source>
        <dbReference type="EMBL" id="SDL54766.1"/>
    </source>
</evidence>
<evidence type="ECO:0008006" key="3">
    <source>
        <dbReference type="Google" id="ProtNLM"/>
    </source>
</evidence>
<dbReference type="AlphaFoldDB" id="A0A1G9KYW4"/>
<dbReference type="STRING" id="380244.SAMN05216298_4315"/>
<dbReference type="SUPFAM" id="SSF53927">
    <property type="entry name" value="Cytidine deaminase-like"/>
    <property type="match status" value="1"/>
</dbReference>
<name>A0A1G9KYW4_9ACTN</name>